<dbReference type="Gene3D" id="1.10.443.10">
    <property type="entry name" value="Intergrase catalytic core"/>
    <property type="match status" value="1"/>
</dbReference>
<keyword evidence="1" id="KW-0233">DNA recombination</keyword>
<sequence>MRETASVKKSIEIAELSDEAFELEYSIELAIENLKSMEINRLSEVDFHKNLWKLYDEEKDIIFYFRFNRLEEELQGKQLNQLETLTLVMKCWVASLLVQYHFKTVQTSFRYVLDELITTECFRMRLLEDFIEKIMLKGDRTKSSIASALLNFFNYYDNFEGAKEYLNFLSTIPSSKPKTRTIPTVKDCLKFAWVLNDFYTQSNNTDWKYTYFYPVRIWWHLTTVIPIRIGEFLLLRRDCVDNEGNRYYLYLSRIKNKKSRAKKTEVERIEISCKLYNMVKEYIELTEEYGYSKTLLSYRAYKGISLANKLNSSKIKRNPNVLTRWIFHTILNDFYDDVIATSPYNFTVRSVGEDSEQEIRQSRNNSIVFDFERRLRPNDTRHIAFLSLMIQGFHPVEIARLGGHDTVYGQRHYQQHEFFLTDSGISKLIKMFSFTGQFLKGHNSNVTPSNNISNIGKMFREKFIFSPAKTFKNEWDKLEIGNCTAIIKDCQTQCFRCGYWRIEYDEFIEKRETIEQWMLESREEALALYKTVFNLHLKLVSKVYSKVNLKLTNDLAIHSKRLKGLLENIDGFTEKYGSWLEDE</sequence>
<proteinExistence type="predicted"/>
<comment type="caution">
    <text evidence="2">The sequence shown here is derived from an EMBL/GenBank/DDBJ whole genome shotgun (WGS) entry which is preliminary data.</text>
</comment>
<dbReference type="RefSeq" id="WP_098489823.1">
    <property type="nucleotide sequence ID" value="NZ_NUWN01000017.1"/>
</dbReference>
<name>A0A2B0MP82_BACCE</name>
<dbReference type="InterPro" id="IPR013762">
    <property type="entry name" value="Integrase-like_cat_sf"/>
</dbReference>
<protein>
    <submittedName>
        <fullName evidence="2">Integrase</fullName>
    </submittedName>
</protein>
<organism evidence="2 3">
    <name type="scientific">Bacillus cereus</name>
    <dbReference type="NCBI Taxonomy" id="1396"/>
    <lineage>
        <taxon>Bacteria</taxon>
        <taxon>Bacillati</taxon>
        <taxon>Bacillota</taxon>
        <taxon>Bacilli</taxon>
        <taxon>Bacillales</taxon>
        <taxon>Bacillaceae</taxon>
        <taxon>Bacillus</taxon>
        <taxon>Bacillus cereus group</taxon>
    </lineage>
</organism>
<dbReference type="EMBL" id="NUWN01000017">
    <property type="protein sequence ID" value="PFK46441.1"/>
    <property type="molecule type" value="Genomic_DNA"/>
</dbReference>
<dbReference type="GO" id="GO:0006310">
    <property type="term" value="P:DNA recombination"/>
    <property type="evidence" value="ECO:0007669"/>
    <property type="project" value="UniProtKB-KW"/>
</dbReference>
<dbReference type="AlphaFoldDB" id="A0A2B0MP82"/>
<dbReference type="SUPFAM" id="SSF56349">
    <property type="entry name" value="DNA breaking-rejoining enzymes"/>
    <property type="match status" value="1"/>
</dbReference>
<evidence type="ECO:0000256" key="1">
    <source>
        <dbReference type="ARBA" id="ARBA00023172"/>
    </source>
</evidence>
<dbReference type="GO" id="GO:0003677">
    <property type="term" value="F:DNA binding"/>
    <property type="evidence" value="ECO:0007669"/>
    <property type="project" value="InterPro"/>
</dbReference>
<reference evidence="2 3" key="1">
    <citation type="submission" date="2017-09" db="EMBL/GenBank/DDBJ databases">
        <title>Large-scale bioinformatics analysis of Bacillus genomes uncovers conserved roles of natural products in bacterial physiology.</title>
        <authorList>
            <consortium name="Agbiome Team Llc"/>
            <person name="Bleich R.M."/>
            <person name="Grubbs K.J."/>
            <person name="Santa Maria K.C."/>
            <person name="Allen S.E."/>
            <person name="Farag S."/>
            <person name="Shank E.A."/>
            <person name="Bowers A."/>
        </authorList>
    </citation>
    <scope>NUCLEOTIDE SEQUENCE [LARGE SCALE GENOMIC DNA]</scope>
    <source>
        <strain evidence="2 3">AFS083043</strain>
    </source>
</reference>
<dbReference type="InterPro" id="IPR011010">
    <property type="entry name" value="DNA_brk_join_enz"/>
</dbReference>
<accession>A0A2B0MP82</accession>
<evidence type="ECO:0000313" key="3">
    <source>
        <dbReference type="Proteomes" id="UP000242656"/>
    </source>
</evidence>
<dbReference type="Proteomes" id="UP000242656">
    <property type="component" value="Unassembled WGS sequence"/>
</dbReference>
<gene>
    <name evidence="2" type="ORF">COI93_04440</name>
</gene>
<evidence type="ECO:0000313" key="2">
    <source>
        <dbReference type="EMBL" id="PFK46441.1"/>
    </source>
</evidence>
<dbReference type="GO" id="GO:0015074">
    <property type="term" value="P:DNA integration"/>
    <property type="evidence" value="ECO:0007669"/>
    <property type="project" value="InterPro"/>
</dbReference>